<name>A0ABY5JM87_9BACI</name>
<proteinExistence type="predicted"/>
<organism evidence="2 3">
    <name type="scientific">Oceanobacillus jeddahense</name>
    <dbReference type="NCBI Taxonomy" id="1462527"/>
    <lineage>
        <taxon>Bacteria</taxon>
        <taxon>Bacillati</taxon>
        <taxon>Bacillota</taxon>
        <taxon>Bacilli</taxon>
        <taxon>Bacillales</taxon>
        <taxon>Bacillaceae</taxon>
        <taxon>Oceanobacillus</taxon>
    </lineage>
</organism>
<evidence type="ECO:0000313" key="2">
    <source>
        <dbReference type="EMBL" id="UUI01412.1"/>
    </source>
</evidence>
<feature type="chain" id="PRO_5045543310" evidence="1">
    <location>
        <begin position="21"/>
        <end position="290"/>
    </location>
</feature>
<accession>A0ABY5JM87</accession>
<keyword evidence="3" id="KW-1185">Reference proteome</keyword>
<evidence type="ECO:0000256" key="1">
    <source>
        <dbReference type="SAM" id="SignalP"/>
    </source>
</evidence>
<dbReference type="PROSITE" id="PS51257">
    <property type="entry name" value="PROKAR_LIPOPROTEIN"/>
    <property type="match status" value="1"/>
</dbReference>
<dbReference type="EMBL" id="CP101914">
    <property type="protein sequence ID" value="UUI01412.1"/>
    <property type="molecule type" value="Genomic_DNA"/>
</dbReference>
<keyword evidence="1" id="KW-0732">Signal</keyword>
<dbReference type="Pfam" id="PF20316">
    <property type="entry name" value="DUF6612"/>
    <property type="match status" value="1"/>
</dbReference>
<dbReference type="RefSeq" id="WP_256706805.1">
    <property type="nucleotide sequence ID" value="NZ_CP101914.1"/>
</dbReference>
<evidence type="ECO:0000313" key="3">
    <source>
        <dbReference type="Proteomes" id="UP001059773"/>
    </source>
</evidence>
<dbReference type="Proteomes" id="UP001059773">
    <property type="component" value="Chromosome"/>
</dbReference>
<dbReference type="InterPro" id="IPR046720">
    <property type="entry name" value="DUF6612"/>
</dbReference>
<sequence length="290" mass="32947">MKLFYSFSLLLFVVISACSAETEEQVPEQDSKKVYVEDAEEKADILKEFQAAEEEIYSMSMGANVSQVVTGEDGVSIDTEVSASSDLILDPLAARIDSKEDTYTQNTELSMHLNEDATYLSANPSDEDPHWQKFTGEEHEEILAGIEKENEAFLFVNYDVLLEYTDEFVLALVSDDEGEADEHNFDYYELTLRGDSNIYHELINDRNMDEPDQLADVDDFNFNVTLDKDTKHPIEIYSTMYGTLDMEGEVLQVEEIIFTHVTGTNNLEEGDLKIPTRVEMSAETDEEDKE</sequence>
<feature type="signal peptide" evidence="1">
    <location>
        <begin position="1"/>
        <end position="20"/>
    </location>
</feature>
<reference evidence="2" key="1">
    <citation type="submission" date="2022-07" db="EMBL/GenBank/DDBJ databases">
        <title>FELIX.</title>
        <authorList>
            <person name="Wan K.H."/>
            <person name="Park S."/>
            <person name="Lawrence Q."/>
            <person name="Eichenberger J.P."/>
            <person name="Booth B.W."/>
            <person name="Piaggio A.J."/>
            <person name="Chandler J.C."/>
            <person name="Franklin A.B."/>
            <person name="Celniker S.E."/>
        </authorList>
    </citation>
    <scope>NUCLEOTIDE SEQUENCE</scope>
    <source>
        <strain evidence="2">QA-1986 374</strain>
    </source>
</reference>
<gene>
    <name evidence="2" type="ORF">NP439_15280</name>
</gene>
<protein>
    <submittedName>
        <fullName evidence="2">Uncharacterized protein</fullName>
    </submittedName>
</protein>